<evidence type="ECO:0000313" key="2">
    <source>
        <dbReference type="EMBL" id="QHU28461.1"/>
    </source>
</evidence>
<dbReference type="Pfam" id="PF00773">
    <property type="entry name" value="RNB"/>
    <property type="match status" value="1"/>
</dbReference>
<dbReference type="SMART" id="SM00955">
    <property type="entry name" value="RNB"/>
    <property type="match status" value="1"/>
</dbReference>
<dbReference type="PANTHER" id="PTHR23355:SF9">
    <property type="entry name" value="DIS3-LIKE EXONUCLEASE 2"/>
    <property type="match status" value="1"/>
</dbReference>
<dbReference type="InterPro" id="IPR001900">
    <property type="entry name" value="RNase_II/R"/>
</dbReference>
<dbReference type="GO" id="GO:0006402">
    <property type="term" value="P:mRNA catabolic process"/>
    <property type="evidence" value="ECO:0007669"/>
    <property type="project" value="TreeGrafter"/>
</dbReference>
<reference evidence="2" key="1">
    <citation type="journal article" date="2020" name="Nature">
        <title>Giant virus diversity and host interactions through global metagenomics.</title>
        <authorList>
            <person name="Schulz F."/>
            <person name="Roux S."/>
            <person name="Paez-Espino D."/>
            <person name="Jungbluth S."/>
            <person name="Walsh D.A."/>
            <person name="Denef V.J."/>
            <person name="McMahon K.D."/>
            <person name="Konstantinidis K.T."/>
            <person name="Eloe-Fadrosh E.A."/>
            <person name="Kyrpides N.C."/>
            <person name="Woyke T."/>
        </authorList>
    </citation>
    <scope>NUCLEOTIDE SEQUENCE</scope>
    <source>
        <strain evidence="2">GVMAG-M-3300027770-73</strain>
    </source>
</reference>
<dbReference type="PANTHER" id="PTHR23355">
    <property type="entry name" value="RIBONUCLEASE"/>
    <property type="match status" value="1"/>
</dbReference>
<dbReference type="EMBL" id="MN740472">
    <property type="protein sequence ID" value="QHU28461.1"/>
    <property type="molecule type" value="Genomic_DNA"/>
</dbReference>
<feature type="domain" description="RNB" evidence="1">
    <location>
        <begin position="195"/>
        <end position="460"/>
    </location>
</feature>
<dbReference type="GO" id="GO:0000175">
    <property type="term" value="F:3'-5'-RNA exonuclease activity"/>
    <property type="evidence" value="ECO:0007669"/>
    <property type="project" value="TreeGrafter"/>
</dbReference>
<dbReference type="GO" id="GO:0003723">
    <property type="term" value="F:RNA binding"/>
    <property type="evidence" value="ECO:0007669"/>
    <property type="project" value="InterPro"/>
</dbReference>
<name>A0A6C0LFJ3_9ZZZZ</name>
<sequence>MTQYKVHIEDRSYTKWKFLHATSLEEIDLPDIHPATSKMLTGDTFIMEKDRPVILHSTIRNQIPAVLILKDQKTYGRAKLATGKQGKLLYKCAPDDMRLPTFLVPYEMKHVGFSKVFHNQYVTINYVEWLDKHPTGQISQLIGPVDVLDNFYEYQLYCKSLNTSIQKFTRDASKALLHVSHDSFIDTICKKHPEIEDRTSWYIFSIDPPKSLDFDDAFSIKHLENSDGEKLLSIYIANVSIWLDALKLWDSFSRRISTIYLPDRKRPMLPTILSDCLCSLQSGSTRFAFVMDITLNANAEIQDIKYVNCKIRVSKNFCYEEDSLLKDKTYITLLETGKLLSKKYKYFNGVSKSHDLVSYLMIFMNYHTAKELFKINSGIFRMAILKHDITVPDHLPEDVQNFMKIWNSAAGHYIDASKIVKGGTINHDLLNVDAYIHITSPIRRIVDLLNIIKFQQVFGLITLSREAGEFYNRWLSELDYINTTMRSIRRIQNDCSLLNYCVETPGIMEKEYVGYAFDKIVRNDGLYQYIIYLPELKLTSRVTIRDDFDNFASKKYKLYLFHDEEKFKKKIRLQLL</sequence>
<dbReference type="InterPro" id="IPR012340">
    <property type="entry name" value="NA-bd_OB-fold"/>
</dbReference>
<organism evidence="2">
    <name type="scientific">viral metagenome</name>
    <dbReference type="NCBI Taxonomy" id="1070528"/>
    <lineage>
        <taxon>unclassified sequences</taxon>
        <taxon>metagenomes</taxon>
        <taxon>organismal metagenomes</taxon>
    </lineage>
</organism>
<evidence type="ECO:0000259" key="1">
    <source>
        <dbReference type="SMART" id="SM00955"/>
    </source>
</evidence>
<protein>
    <recommendedName>
        <fullName evidence="1">RNB domain-containing protein</fullName>
    </recommendedName>
</protein>
<dbReference type="SUPFAM" id="SSF50249">
    <property type="entry name" value="Nucleic acid-binding proteins"/>
    <property type="match status" value="1"/>
</dbReference>
<accession>A0A6C0LFJ3</accession>
<dbReference type="InterPro" id="IPR050180">
    <property type="entry name" value="RNR_Ribonuclease"/>
</dbReference>
<proteinExistence type="predicted"/>
<dbReference type="AlphaFoldDB" id="A0A6C0LFJ3"/>